<gene>
    <name evidence="2" type="ORF">VP01_1803g4</name>
</gene>
<proteinExistence type="predicted"/>
<feature type="region of interest" description="Disordered" evidence="1">
    <location>
        <begin position="1"/>
        <end position="65"/>
    </location>
</feature>
<reference evidence="2 3" key="1">
    <citation type="submission" date="2015-08" db="EMBL/GenBank/DDBJ databases">
        <title>Next Generation Sequencing and Analysis of the Genome of Puccinia sorghi L Schw, the Causal Agent of Maize Common Rust.</title>
        <authorList>
            <person name="Rochi L."/>
            <person name="Burguener G."/>
            <person name="Darino M."/>
            <person name="Turjanski A."/>
            <person name="Kreff E."/>
            <person name="Dieguez M.J."/>
            <person name="Sacco F."/>
        </authorList>
    </citation>
    <scope>NUCLEOTIDE SEQUENCE [LARGE SCALE GENOMIC DNA]</scope>
    <source>
        <strain evidence="2 3">RO10H11247</strain>
    </source>
</reference>
<organism evidence="2 3">
    <name type="scientific">Puccinia sorghi</name>
    <dbReference type="NCBI Taxonomy" id="27349"/>
    <lineage>
        <taxon>Eukaryota</taxon>
        <taxon>Fungi</taxon>
        <taxon>Dikarya</taxon>
        <taxon>Basidiomycota</taxon>
        <taxon>Pucciniomycotina</taxon>
        <taxon>Pucciniomycetes</taxon>
        <taxon>Pucciniales</taxon>
        <taxon>Pucciniaceae</taxon>
        <taxon>Puccinia</taxon>
    </lineage>
</organism>
<dbReference type="OrthoDB" id="10543169at2759"/>
<dbReference type="Proteomes" id="UP000037035">
    <property type="component" value="Unassembled WGS sequence"/>
</dbReference>
<evidence type="ECO:0000313" key="2">
    <source>
        <dbReference type="EMBL" id="KNZ59079.1"/>
    </source>
</evidence>
<protein>
    <submittedName>
        <fullName evidence="2">Uncharacterized protein</fullName>
    </submittedName>
</protein>
<keyword evidence="3" id="KW-1185">Reference proteome</keyword>
<dbReference type="VEuPathDB" id="FungiDB:VP01_1803g4"/>
<dbReference type="AlphaFoldDB" id="A0A0L6VEC5"/>
<evidence type="ECO:0000256" key="1">
    <source>
        <dbReference type="SAM" id="MobiDB-lite"/>
    </source>
</evidence>
<feature type="compositionally biased region" description="Basic residues" evidence="1">
    <location>
        <begin position="8"/>
        <end position="18"/>
    </location>
</feature>
<evidence type="ECO:0000313" key="3">
    <source>
        <dbReference type="Proteomes" id="UP000037035"/>
    </source>
</evidence>
<accession>A0A0L6VEC5</accession>
<name>A0A0L6VEC5_9BASI</name>
<sequence length="126" mass="14928">MNFLKSLINHRKKRHPKTLQKEKEGHKTVRTSTPRAKPHQRKLQIRSNNTGSMPPSEMKFKNNDKGVELEEKKFNHSVTLEEEKWDHGIKLWKISLTEKEEKEKDRSFEMAHLKQLAPQEHIGIKV</sequence>
<dbReference type="EMBL" id="LAVV01006619">
    <property type="protein sequence ID" value="KNZ59079.1"/>
    <property type="molecule type" value="Genomic_DNA"/>
</dbReference>
<comment type="caution">
    <text evidence="2">The sequence shown here is derived from an EMBL/GenBank/DDBJ whole genome shotgun (WGS) entry which is preliminary data.</text>
</comment>